<evidence type="ECO:0000313" key="16">
    <source>
        <dbReference type="Proteomes" id="UP000823674"/>
    </source>
</evidence>
<dbReference type="PANTHER" id="PTHR47959:SF15">
    <property type="entry name" value="RNA HELICASE"/>
    <property type="match status" value="1"/>
</dbReference>
<dbReference type="PROSITE" id="PS50096">
    <property type="entry name" value="IQ"/>
    <property type="match status" value="1"/>
</dbReference>
<dbReference type="EMBL" id="JADBGQ010000001">
    <property type="protein sequence ID" value="KAG5416309.1"/>
    <property type="molecule type" value="Genomic_DNA"/>
</dbReference>
<reference evidence="15 16" key="1">
    <citation type="submission" date="2021-03" db="EMBL/GenBank/DDBJ databases">
        <authorList>
            <person name="King G.J."/>
            <person name="Bancroft I."/>
            <person name="Baten A."/>
            <person name="Bloomfield J."/>
            <person name="Borpatragohain P."/>
            <person name="He Z."/>
            <person name="Irish N."/>
            <person name="Irwin J."/>
            <person name="Liu K."/>
            <person name="Mauleon R.P."/>
            <person name="Moore J."/>
            <person name="Morris R."/>
            <person name="Ostergaard L."/>
            <person name="Wang B."/>
            <person name="Wells R."/>
        </authorList>
    </citation>
    <scope>NUCLEOTIDE SEQUENCE [LARGE SCALE GENOMIC DNA]</scope>
    <source>
        <strain evidence="15">R-o-18</strain>
        <tissue evidence="15">Leaf</tissue>
    </source>
</reference>
<evidence type="ECO:0000256" key="6">
    <source>
        <dbReference type="ARBA" id="ARBA00022860"/>
    </source>
</evidence>
<dbReference type="InterPro" id="IPR014014">
    <property type="entry name" value="RNA_helicase_DEAD_Q_motif"/>
</dbReference>
<dbReference type="Pfam" id="PF00271">
    <property type="entry name" value="Helicase_C"/>
    <property type="match status" value="1"/>
</dbReference>
<comment type="caution">
    <text evidence="15">The sequence shown here is derived from an EMBL/GenBank/DDBJ whole genome shotgun (WGS) entry which is preliminary data.</text>
</comment>
<comment type="catalytic activity">
    <reaction evidence="9">
        <text>ATP + H2O = ADP + phosphate + H(+)</text>
        <dbReference type="Rhea" id="RHEA:13065"/>
        <dbReference type="ChEBI" id="CHEBI:15377"/>
        <dbReference type="ChEBI" id="CHEBI:15378"/>
        <dbReference type="ChEBI" id="CHEBI:30616"/>
        <dbReference type="ChEBI" id="CHEBI:43474"/>
        <dbReference type="ChEBI" id="CHEBI:456216"/>
        <dbReference type="EC" id="3.6.4.13"/>
    </reaction>
</comment>
<evidence type="ECO:0000256" key="4">
    <source>
        <dbReference type="ARBA" id="ARBA00022806"/>
    </source>
</evidence>
<dbReference type="InterPro" id="IPR044764">
    <property type="entry name" value="DDX52/Rok1_DEADc"/>
</dbReference>
<dbReference type="SMART" id="SM00015">
    <property type="entry name" value="IQ"/>
    <property type="match status" value="1"/>
</dbReference>
<dbReference type="CDD" id="cd17957">
    <property type="entry name" value="DEADc_DDX52"/>
    <property type="match status" value="1"/>
</dbReference>
<feature type="domain" description="DEAD-box RNA helicase Q" evidence="14">
    <location>
        <begin position="145"/>
        <end position="173"/>
    </location>
</feature>
<dbReference type="Gene3D" id="3.40.50.300">
    <property type="entry name" value="P-loop containing nucleotide triphosphate hydrolases"/>
    <property type="match status" value="2"/>
</dbReference>
<feature type="compositionally biased region" description="Acidic residues" evidence="11">
    <location>
        <begin position="45"/>
        <end position="54"/>
    </location>
</feature>
<feature type="domain" description="Helicase C-terminal" evidence="13">
    <location>
        <begin position="357"/>
        <end position="501"/>
    </location>
</feature>
<comment type="similarity">
    <text evidence="8">Belongs to the DEAD box helicase family. DDX52/ROK1 subfamily.</text>
</comment>
<keyword evidence="7" id="KW-0694">RNA-binding</keyword>
<evidence type="ECO:0000256" key="2">
    <source>
        <dbReference type="ARBA" id="ARBA00022741"/>
    </source>
</evidence>
<evidence type="ECO:0000256" key="1">
    <source>
        <dbReference type="ARBA" id="ARBA00012552"/>
    </source>
</evidence>
<feature type="compositionally biased region" description="Basic and acidic residues" evidence="11">
    <location>
        <begin position="93"/>
        <end position="121"/>
    </location>
</feature>
<dbReference type="EC" id="3.6.4.13" evidence="1"/>
<evidence type="ECO:0000256" key="11">
    <source>
        <dbReference type="SAM" id="MobiDB-lite"/>
    </source>
</evidence>
<evidence type="ECO:0000256" key="3">
    <source>
        <dbReference type="ARBA" id="ARBA00022801"/>
    </source>
</evidence>
<evidence type="ECO:0000256" key="8">
    <source>
        <dbReference type="ARBA" id="ARBA00024355"/>
    </source>
</evidence>
<dbReference type="CDD" id="cd18787">
    <property type="entry name" value="SF2_C_DEAD"/>
    <property type="match status" value="1"/>
</dbReference>
<dbReference type="SUPFAM" id="SSF46565">
    <property type="entry name" value="Chaperone J-domain"/>
    <property type="match status" value="1"/>
</dbReference>
<evidence type="ECO:0000313" key="15">
    <source>
        <dbReference type="EMBL" id="KAG5416309.1"/>
    </source>
</evidence>
<protein>
    <recommendedName>
        <fullName evidence="1">RNA helicase</fullName>
        <ecNumber evidence="1">3.6.4.13</ecNumber>
    </recommendedName>
</protein>
<keyword evidence="5" id="KW-0067">ATP-binding</keyword>
<dbReference type="InterPro" id="IPR014001">
    <property type="entry name" value="Helicase_ATP-bd"/>
</dbReference>
<dbReference type="InterPro" id="IPR011545">
    <property type="entry name" value="DEAD/DEAH_box_helicase_dom"/>
</dbReference>
<dbReference type="Gene3D" id="1.10.287.110">
    <property type="entry name" value="DnaJ domain"/>
    <property type="match status" value="1"/>
</dbReference>
<dbReference type="PROSITE" id="PS51194">
    <property type="entry name" value="HELICASE_CTER"/>
    <property type="match status" value="1"/>
</dbReference>
<evidence type="ECO:0000256" key="5">
    <source>
        <dbReference type="ARBA" id="ARBA00022840"/>
    </source>
</evidence>
<evidence type="ECO:0000256" key="9">
    <source>
        <dbReference type="ARBA" id="ARBA00047984"/>
    </source>
</evidence>
<evidence type="ECO:0000259" key="14">
    <source>
        <dbReference type="PROSITE" id="PS51195"/>
    </source>
</evidence>
<evidence type="ECO:0000259" key="13">
    <source>
        <dbReference type="PROSITE" id="PS51194"/>
    </source>
</evidence>
<keyword evidence="16" id="KW-1185">Reference proteome</keyword>
<evidence type="ECO:0000256" key="7">
    <source>
        <dbReference type="ARBA" id="ARBA00022884"/>
    </source>
</evidence>
<dbReference type="Pfam" id="PF00612">
    <property type="entry name" value="IQ"/>
    <property type="match status" value="1"/>
</dbReference>
<dbReference type="SMART" id="SM00490">
    <property type="entry name" value="HELICc"/>
    <property type="match status" value="1"/>
</dbReference>
<feature type="domain" description="Helicase ATP-binding" evidence="12">
    <location>
        <begin position="176"/>
        <end position="346"/>
    </location>
</feature>
<feature type="short sequence motif" description="Q motif" evidence="10">
    <location>
        <begin position="145"/>
        <end position="173"/>
    </location>
</feature>
<keyword evidence="6" id="KW-0112">Calmodulin-binding</keyword>
<feature type="compositionally biased region" description="Basic and acidic residues" evidence="11">
    <location>
        <begin position="736"/>
        <end position="755"/>
    </location>
</feature>
<dbReference type="CDD" id="cd23767">
    <property type="entry name" value="IQCD"/>
    <property type="match status" value="1"/>
</dbReference>
<sequence>MERSANFLFGGTNFNRKKFAPDFAKFKNRKEDDDEDHNKKVSFFEQEEEEEEPEQEKLVSSSSSSKKRKRKSANSEPVEGFDVFKSSKKSRSKGKEVEQDTKDETLENPKKELYRRMEQDSLSRKQYNIHVSGENVPPPLKSFTELSSRYGCKKYILRNLAELGFKEPTPIQRQAIPILLSGRECFACAPTGSGKTFAFICPMLIKLKRHSSDGIRAVILSPARELAAQTAREGKKLIKGSKFNIRLMTKPLVKTADFSKLQCDVLISTPMRLKRAIKAKKIDLSKVEYLVLDESDKLFEQSMLKQIDGVVKACSNPSIIRSLFSATLPDSVEELARSIMHDAVRVIIGRKNTASETVKQKLVFTGTEEGKLLALRQSFAQQLYDELKCEDIRVGVIHSDLPPGERENAVDSFRAGETWVLIATDVIARGMDFKGINCVINYDFPDSASAYIHRIGRSGRAGRSGEAITFYTEEDVPFLRNIANTMTSSGCEVPSWILTLKKKKWKKHRPKRDSISTRPKDKREEEMVKKAKWLKNVKKAFSQDLKKLKHKSVEYQNSEISYPVLVASSRREDAAAIFIQSIFRGHLARRESQGMRRLARLKLLMEGSVVQRQAAHTLKCMQTLTRLQSQIRSRRIRMSEENQARHKQLLHKHAKELGGLKSGGNWNDSNQSKEQIEAGLLNKYEATMRRERALAYAFTHQQNLKGNMRSGNTMFMDPSNPTWGWSWLERWMADKPWESSEKVPSKNEKSSSSEKNRKHSIARSAVSDDEGLASSTARRRNTVPAKPTRGKQKAQSSSGVSAANTATTEENNEKAPIKKRVSTAPKPRKSSAPPNSILKKVAPILAGVAVAAAAYAGKYGIEAWQAFKARPPRPKLRKFYEGGFQAAMTRREAALILGVRESVAAEKVKEAHRRVMVANHPDAGGSHYLASKINEAKDMMLGKSESYGSPF</sequence>
<dbReference type="Proteomes" id="UP000823674">
    <property type="component" value="Chromosome A01"/>
</dbReference>
<feature type="compositionally biased region" description="Basic residues" evidence="11">
    <location>
        <begin position="817"/>
        <end position="829"/>
    </location>
</feature>
<dbReference type="PANTHER" id="PTHR47959">
    <property type="entry name" value="ATP-DEPENDENT RNA HELICASE RHLE-RELATED"/>
    <property type="match status" value="1"/>
</dbReference>
<dbReference type="PROSITE" id="PS51192">
    <property type="entry name" value="HELICASE_ATP_BIND_1"/>
    <property type="match status" value="1"/>
</dbReference>
<keyword evidence="2" id="KW-0547">Nucleotide-binding</keyword>
<dbReference type="SUPFAM" id="SSF52540">
    <property type="entry name" value="P-loop containing nucleoside triphosphate hydrolases"/>
    <property type="match status" value="2"/>
</dbReference>
<organism evidence="15 16">
    <name type="scientific">Brassica rapa subsp. trilocularis</name>
    <dbReference type="NCBI Taxonomy" id="1813537"/>
    <lineage>
        <taxon>Eukaryota</taxon>
        <taxon>Viridiplantae</taxon>
        <taxon>Streptophyta</taxon>
        <taxon>Embryophyta</taxon>
        <taxon>Tracheophyta</taxon>
        <taxon>Spermatophyta</taxon>
        <taxon>Magnoliopsida</taxon>
        <taxon>eudicotyledons</taxon>
        <taxon>Gunneridae</taxon>
        <taxon>Pentapetalae</taxon>
        <taxon>rosids</taxon>
        <taxon>malvids</taxon>
        <taxon>Brassicales</taxon>
        <taxon>Brassicaceae</taxon>
        <taxon>Brassiceae</taxon>
        <taxon>Brassica</taxon>
    </lineage>
</organism>
<dbReference type="Pfam" id="PF00270">
    <property type="entry name" value="DEAD"/>
    <property type="match status" value="1"/>
</dbReference>
<dbReference type="PROSITE" id="PS51195">
    <property type="entry name" value="Q_MOTIF"/>
    <property type="match status" value="1"/>
</dbReference>
<evidence type="ECO:0000259" key="12">
    <source>
        <dbReference type="PROSITE" id="PS51192"/>
    </source>
</evidence>
<evidence type="ECO:0000256" key="10">
    <source>
        <dbReference type="PROSITE-ProRule" id="PRU00552"/>
    </source>
</evidence>
<dbReference type="InterPro" id="IPR036869">
    <property type="entry name" value="J_dom_sf"/>
</dbReference>
<proteinExistence type="inferred from homology"/>
<gene>
    <name evidence="15" type="primary">A01p054930.1_BraROA</name>
    <name evidence="15" type="ORF">IGI04_003876</name>
</gene>
<accession>A0ABQ7P362</accession>
<dbReference type="InterPro" id="IPR000048">
    <property type="entry name" value="IQ_motif_EF-hand-BS"/>
</dbReference>
<feature type="region of interest" description="Disordered" evidence="11">
    <location>
        <begin position="26"/>
        <end position="121"/>
    </location>
</feature>
<keyword evidence="4" id="KW-0347">Helicase</keyword>
<dbReference type="InterPro" id="IPR027417">
    <property type="entry name" value="P-loop_NTPase"/>
</dbReference>
<keyword evidence="3" id="KW-0378">Hydrolase</keyword>
<dbReference type="InterPro" id="IPR050079">
    <property type="entry name" value="DEAD_box_RNA_helicase"/>
</dbReference>
<feature type="region of interest" description="Disordered" evidence="11">
    <location>
        <begin position="736"/>
        <end position="835"/>
    </location>
</feature>
<dbReference type="InterPro" id="IPR001650">
    <property type="entry name" value="Helicase_C-like"/>
</dbReference>
<name>A0ABQ7P362_BRACM</name>
<dbReference type="SMART" id="SM00487">
    <property type="entry name" value="DEXDc"/>
    <property type="match status" value="1"/>
</dbReference>